<evidence type="ECO:0000313" key="2">
    <source>
        <dbReference type="Proteomes" id="UP000003345"/>
    </source>
</evidence>
<reference evidence="1 2" key="1">
    <citation type="submission" date="2012-04" db="EMBL/GenBank/DDBJ databases">
        <authorList>
            <person name="Harkins D.M."/>
            <person name="Madupu R."/>
            <person name="Durkin A.S."/>
            <person name="Torralba M."/>
            <person name="Methe B."/>
            <person name="Sutton G.G."/>
            <person name="Nelson K.E."/>
        </authorList>
    </citation>
    <scope>NUCLEOTIDE SEQUENCE [LARGE SCALE GENOMIC DNA]</scope>
    <source>
        <strain evidence="1 2">HK411</strain>
    </source>
</reference>
<sequence>MISDGALWLEIVQDCILSVHTYDEATAEKMLSKIYDVYSPLFLQL</sequence>
<evidence type="ECO:0000313" key="1">
    <source>
        <dbReference type="EMBL" id="EIG24194.1"/>
    </source>
</evidence>
<gene>
    <name evidence="1" type="ORF">HMPREF1054_1103</name>
</gene>
<proteinExistence type="predicted"/>
<name>I2NED3_9PAST</name>
<dbReference type="Pfam" id="PF08780">
    <property type="entry name" value="NTase_sub_bind"/>
    <property type="match status" value="1"/>
</dbReference>
<dbReference type="EMBL" id="AJMU01000069">
    <property type="protein sequence ID" value="EIG24194.1"/>
    <property type="molecule type" value="Genomic_DNA"/>
</dbReference>
<dbReference type="Proteomes" id="UP000003345">
    <property type="component" value="Unassembled WGS sequence"/>
</dbReference>
<dbReference type="SUPFAM" id="SSF81593">
    <property type="entry name" value="Nucleotidyltransferase substrate binding subunit/domain"/>
    <property type="match status" value="1"/>
</dbReference>
<dbReference type="AlphaFoldDB" id="I2NED3"/>
<comment type="caution">
    <text evidence="1">The sequence shown here is derived from an EMBL/GenBank/DDBJ whole genome shotgun (WGS) entry which is preliminary data.</text>
</comment>
<dbReference type="InterPro" id="IPR010235">
    <property type="entry name" value="HepT"/>
</dbReference>
<dbReference type="PATRIC" id="fig|1095743.3.peg.1623"/>
<dbReference type="Gene3D" id="1.20.120.330">
    <property type="entry name" value="Nucleotidyltransferases domain 2"/>
    <property type="match status" value="1"/>
</dbReference>
<accession>I2NED3</accession>
<organism evidence="1 2">
    <name type="scientific">Haemophilus paraphrohaemolyticus HK411</name>
    <dbReference type="NCBI Taxonomy" id="1095743"/>
    <lineage>
        <taxon>Bacteria</taxon>
        <taxon>Pseudomonadati</taxon>
        <taxon>Pseudomonadota</taxon>
        <taxon>Gammaproteobacteria</taxon>
        <taxon>Pasteurellales</taxon>
        <taxon>Pasteurellaceae</taxon>
        <taxon>Haemophilus</taxon>
    </lineage>
</organism>
<protein>
    <submittedName>
        <fullName evidence="1">Putative toxin-antitoxin system, antitoxin component</fullName>
    </submittedName>
</protein>
<dbReference type="OrthoDB" id="9810452at2"/>